<feature type="transmembrane region" description="Helical" evidence="2">
    <location>
        <begin position="30"/>
        <end position="55"/>
    </location>
</feature>
<evidence type="ECO:0000256" key="2">
    <source>
        <dbReference type="SAM" id="Phobius"/>
    </source>
</evidence>
<accession>A0A413RP61</accession>
<keyword evidence="2" id="KW-1133">Transmembrane helix</keyword>
<sequence length="65" mass="6695">MWAHVPAGDAGRMATTHPHQHLREHDTASLGAVVTAGVILVGLLVGAAVLVAQVVDVVVWSFTSA</sequence>
<keyword evidence="2" id="KW-0472">Membrane</keyword>
<organism evidence="3 4">
    <name type="scientific">Cellulomonas rhizosphaerae</name>
    <dbReference type="NCBI Taxonomy" id="2293719"/>
    <lineage>
        <taxon>Bacteria</taxon>
        <taxon>Bacillati</taxon>
        <taxon>Actinomycetota</taxon>
        <taxon>Actinomycetes</taxon>
        <taxon>Micrococcales</taxon>
        <taxon>Cellulomonadaceae</taxon>
        <taxon>Cellulomonas</taxon>
    </lineage>
</organism>
<name>A0A413RP61_9CELL</name>
<feature type="region of interest" description="Disordered" evidence="1">
    <location>
        <begin position="1"/>
        <end position="23"/>
    </location>
</feature>
<evidence type="ECO:0000313" key="3">
    <source>
        <dbReference type="EMBL" id="RHA43691.1"/>
    </source>
</evidence>
<gene>
    <name evidence="3" type="ORF">D1825_05065</name>
</gene>
<evidence type="ECO:0000256" key="1">
    <source>
        <dbReference type="SAM" id="MobiDB-lite"/>
    </source>
</evidence>
<keyword evidence="4" id="KW-1185">Reference proteome</keyword>
<dbReference type="Proteomes" id="UP000283374">
    <property type="component" value="Unassembled WGS sequence"/>
</dbReference>
<comment type="caution">
    <text evidence="3">The sequence shown here is derived from an EMBL/GenBank/DDBJ whole genome shotgun (WGS) entry which is preliminary data.</text>
</comment>
<reference evidence="3 4" key="1">
    <citation type="submission" date="2018-08" db="EMBL/GenBank/DDBJ databases">
        <title>Cellulomonas rhizosphaerae sp. nov., a novel actinomycete isolated from soil.</title>
        <authorList>
            <person name="Tian Y."/>
        </authorList>
    </citation>
    <scope>NUCLEOTIDE SEQUENCE [LARGE SCALE GENOMIC DNA]</scope>
    <source>
        <strain evidence="3 4">NEAU-TCZ24</strain>
    </source>
</reference>
<dbReference type="EMBL" id="QWKP01000147">
    <property type="protein sequence ID" value="RHA43691.1"/>
    <property type="molecule type" value="Genomic_DNA"/>
</dbReference>
<keyword evidence="2" id="KW-0812">Transmembrane</keyword>
<protein>
    <submittedName>
        <fullName evidence="3">Uncharacterized protein</fullName>
    </submittedName>
</protein>
<evidence type="ECO:0000313" key="4">
    <source>
        <dbReference type="Proteomes" id="UP000283374"/>
    </source>
</evidence>
<dbReference type="AlphaFoldDB" id="A0A413RP61"/>
<proteinExistence type="predicted"/>